<dbReference type="InterPro" id="IPR034113">
    <property type="entry name" value="SCP_GAPR1-like"/>
</dbReference>
<dbReference type="SMART" id="SM00198">
    <property type="entry name" value="SCP"/>
    <property type="match status" value="1"/>
</dbReference>
<keyword evidence="1" id="KW-0732">Signal</keyword>
<feature type="signal peptide" evidence="1">
    <location>
        <begin position="1"/>
        <end position="17"/>
    </location>
</feature>
<proteinExistence type="evidence at transcript level"/>
<dbReference type="FunFam" id="3.40.33.10:FF:000002">
    <property type="entry name" value="Golgi-associated plant pathogenesis-related protein 1"/>
    <property type="match status" value="1"/>
</dbReference>
<evidence type="ECO:0000313" key="3">
    <source>
        <dbReference type="EMBL" id="QNH72471.1"/>
    </source>
</evidence>
<sequence length="203" mass="22574">MNAWIILSLAICALSNAQTEQTDAQFQQEALRIHNKYRAHHDTGPMTLDPKMCQEAKAYAQIIAQAGRLIHSSKQQRSGEGENLAMAGGTGFVMTGEHVTDMWYTEVCNYNFVTAKSNGGAIGHFTQLVWKTSTQLGIGKFKVGLATYVVARYRGPGNYLGQYQQNVQQGQFKASECPALINKVDNYGLKKNHVHKNERHNVL</sequence>
<dbReference type="PRINTS" id="PR00837">
    <property type="entry name" value="V5TPXLIKE"/>
</dbReference>
<dbReference type="PANTHER" id="PTHR10334">
    <property type="entry name" value="CYSTEINE-RICH SECRETORY PROTEIN-RELATED"/>
    <property type="match status" value="1"/>
</dbReference>
<dbReference type="InterPro" id="IPR001283">
    <property type="entry name" value="CRISP-related"/>
</dbReference>
<feature type="domain" description="SCP" evidence="2">
    <location>
        <begin position="25"/>
        <end position="161"/>
    </location>
</feature>
<dbReference type="AlphaFoldDB" id="A0A7G7WYY2"/>
<reference evidence="3" key="2">
    <citation type="submission" date="2020-07" db="EMBL/GenBank/DDBJ databases">
        <authorList>
            <person name="Klompen A.L."/>
            <person name="Macrander J."/>
            <person name="Reitzel A.M."/>
            <person name="Stampar S.N."/>
        </authorList>
    </citation>
    <scope>NUCLEOTIDE SEQUENCE</scope>
</reference>
<dbReference type="CDD" id="cd05382">
    <property type="entry name" value="CAP_GAPR1-like"/>
    <property type="match status" value="1"/>
</dbReference>
<feature type="chain" id="PRO_5028961618" evidence="1">
    <location>
        <begin position="18"/>
        <end position="203"/>
    </location>
</feature>
<evidence type="ECO:0000259" key="2">
    <source>
        <dbReference type="SMART" id="SM00198"/>
    </source>
</evidence>
<protein>
    <submittedName>
        <fullName evidence="3">Toxin candidate TRINITY_DN30054_c0_g1_i1</fullName>
    </submittedName>
</protein>
<accession>A0A7G7WYY2</accession>
<name>A0A7G7WYY2_9CNID</name>
<dbReference type="InterPro" id="IPR018244">
    <property type="entry name" value="Allrgn_V5/Tpx1_CS"/>
</dbReference>
<evidence type="ECO:0000256" key="1">
    <source>
        <dbReference type="SAM" id="SignalP"/>
    </source>
</evidence>
<organism evidence="3">
    <name type="scientific">Pachycerianthus borealis</name>
    <dbReference type="NCBI Taxonomy" id="2736680"/>
    <lineage>
        <taxon>Eukaryota</taxon>
        <taxon>Metazoa</taxon>
        <taxon>Cnidaria</taxon>
        <taxon>Anthozoa</taxon>
        <taxon>Ceriantharia</taxon>
        <taxon>Spirularia</taxon>
        <taxon>Cerianthidae</taxon>
        <taxon>Pachycerianthus</taxon>
    </lineage>
</organism>
<dbReference type="PROSITE" id="PS01009">
    <property type="entry name" value="CRISP_1"/>
    <property type="match status" value="1"/>
</dbReference>
<dbReference type="Pfam" id="PF00188">
    <property type="entry name" value="CAP"/>
    <property type="match status" value="1"/>
</dbReference>
<dbReference type="EMBL" id="MT747537">
    <property type="protein sequence ID" value="QNH72471.1"/>
    <property type="molecule type" value="mRNA"/>
</dbReference>
<dbReference type="SUPFAM" id="SSF55797">
    <property type="entry name" value="PR-1-like"/>
    <property type="match status" value="1"/>
</dbReference>
<dbReference type="Gene3D" id="3.40.33.10">
    <property type="entry name" value="CAP"/>
    <property type="match status" value="1"/>
</dbReference>
<dbReference type="InterPro" id="IPR014044">
    <property type="entry name" value="CAP_dom"/>
</dbReference>
<dbReference type="InterPro" id="IPR035940">
    <property type="entry name" value="CAP_sf"/>
</dbReference>
<reference evidence="3" key="1">
    <citation type="journal article" date="2020" name="Mar. Drugs">
        <title>Transcriptomic Analysis of Four Cerianthid (Cnidaria, Ceriantharia) Venoms.</title>
        <authorList>
            <person name="Klompen A.M.L."/>
            <person name="Macrander J."/>
            <person name="Reitzel A.M."/>
            <person name="Stampar S.N."/>
        </authorList>
    </citation>
    <scope>NUCLEOTIDE SEQUENCE</scope>
</reference>
<dbReference type="GO" id="GO:0005576">
    <property type="term" value="C:extracellular region"/>
    <property type="evidence" value="ECO:0007669"/>
    <property type="project" value="InterPro"/>
</dbReference>